<keyword evidence="2" id="KW-1185">Reference proteome</keyword>
<reference evidence="2" key="1">
    <citation type="journal article" date="2023" name="Front. Plant Sci.">
        <title>Chromosomal-level genome assembly of Melastoma candidum provides insights into trichome evolution.</title>
        <authorList>
            <person name="Zhong Y."/>
            <person name="Wu W."/>
            <person name="Sun C."/>
            <person name="Zou P."/>
            <person name="Liu Y."/>
            <person name="Dai S."/>
            <person name="Zhou R."/>
        </authorList>
    </citation>
    <scope>NUCLEOTIDE SEQUENCE [LARGE SCALE GENOMIC DNA]</scope>
</reference>
<proteinExistence type="predicted"/>
<evidence type="ECO:0000313" key="2">
    <source>
        <dbReference type="Proteomes" id="UP001057402"/>
    </source>
</evidence>
<protein>
    <submittedName>
        <fullName evidence="1">Uncharacterized protein</fullName>
    </submittedName>
</protein>
<comment type="caution">
    <text evidence="1">The sequence shown here is derived from an EMBL/GenBank/DDBJ whole genome shotgun (WGS) entry which is preliminary data.</text>
</comment>
<gene>
    <name evidence="1" type="ORF">MLD38_015190</name>
</gene>
<dbReference type="Proteomes" id="UP001057402">
    <property type="component" value="Chromosome 4"/>
</dbReference>
<dbReference type="EMBL" id="CM042883">
    <property type="protein sequence ID" value="KAI4377591.1"/>
    <property type="molecule type" value="Genomic_DNA"/>
</dbReference>
<evidence type="ECO:0000313" key="1">
    <source>
        <dbReference type="EMBL" id="KAI4377591.1"/>
    </source>
</evidence>
<name>A0ACB9RH73_9MYRT</name>
<organism evidence="1 2">
    <name type="scientific">Melastoma candidum</name>
    <dbReference type="NCBI Taxonomy" id="119954"/>
    <lineage>
        <taxon>Eukaryota</taxon>
        <taxon>Viridiplantae</taxon>
        <taxon>Streptophyta</taxon>
        <taxon>Embryophyta</taxon>
        <taxon>Tracheophyta</taxon>
        <taxon>Spermatophyta</taxon>
        <taxon>Magnoliopsida</taxon>
        <taxon>eudicotyledons</taxon>
        <taxon>Gunneridae</taxon>
        <taxon>Pentapetalae</taxon>
        <taxon>rosids</taxon>
        <taxon>malvids</taxon>
        <taxon>Myrtales</taxon>
        <taxon>Melastomataceae</taxon>
        <taxon>Melastomatoideae</taxon>
        <taxon>Melastomateae</taxon>
        <taxon>Melastoma</taxon>
    </lineage>
</organism>
<accession>A0ACB9RH73</accession>
<sequence>MAAKTSSSPLVLAAILLISSTATTHAFNITSLLEGFPEFSSFNGYLTQTELFRQINHRKTITVLTVDNDAIGAISGRPLDAIRRIMSNHVILDYYDQIKLEGIKRRSIIVTTMFQATGIAQQMQGFLNVSKTTDGSIYFGSAMKGATQDSKLVKYVTAQPFDISILQISSPIIAPGIDVINPDLVRPPPPPPKKSPAGSKSPAEAPVADAPVAEDPFVAPVADSPAADAPAEYSPEPVAADTVTPSSSARASLSIGVAAVMGLIMSSFAA</sequence>